<dbReference type="Pfam" id="PF00563">
    <property type="entry name" value="EAL"/>
    <property type="match status" value="1"/>
</dbReference>
<dbReference type="InterPro" id="IPR050706">
    <property type="entry name" value="Cyclic-di-GMP_PDE-like"/>
</dbReference>
<dbReference type="SMART" id="SM00052">
    <property type="entry name" value="EAL"/>
    <property type="match status" value="1"/>
</dbReference>
<dbReference type="SUPFAM" id="SSF52172">
    <property type="entry name" value="CheY-like"/>
    <property type="match status" value="1"/>
</dbReference>
<dbReference type="Pfam" id="PF00072">
    <property type="entry name" value="Response_reg"/>
    <property type="match status" value="1"/>
</dbReference>
<proteinExistence type="predicted"/>
<dbReference type="PROSITE" id="PS50883">
    <property type="entry name" value="EAL"/>
    <property type="match status" value="1"/>
</dbReference>
<evidence type="ECO:0000259" key="2">
    <source>
        <dbReference type="PROSITE" id="PS50110"/>
    </source>
</evidence>
<feature type="domain" description="Response regulatory" evidence="2">
    <location>
        <begin position="7"/>
        <end position="123"/>
    </location>
</feature>
<dbReference type="CDD" id="cd01948">
    <property type="entry name" value="EAL"/>
    <property type="match status" value="1"/>
</dbReference>
<dbReference type="Gene3D" id="3.40.50.2300">
    <property type="match status" value="1"/>
</dbReference>
<dbReference type="PANTHER" id="PTHR33121:SF71">
    <property type="entry name" value="OXYGEN SENSOR PROTEIN DOSP"/>
    <property type="match status" value="1"/>
</dbReference>
<dbReference type="RefSeq" id="WP_190403548.1">
    <property type="nucleotide sequence ID" value="NZ_JACJQB010000020.1"/>
</dbReference>
<dbReference type="Gene3D" id="3.20.20.450">
    <property type="entry name" value="EAL domain"/>
    <property type="match status" value="1"/>
</dbReference>
<protein>
    <submittedName>
        <fullName evidence="4">EAL domain-containing protein</fullName>
    </submittedName>
</protein>
<dbReference type="EMBL" id="JACJQB010000020">
    <property type="protein sequence ID" value="MBD2188699.1"/>
    <property type="molecule type" value="Genomic_DNA"/>
</dbReference>
<keyword evidence="1" id="KW-0597">Phosphoprotein</keyword>
<comment type="caution">
    <text evidence="4">The sequence shown here is derived from an EMBL/GenBank/DDBJ whole genome shotgun (WGS) entry which is preliminary data.</text>
</comment>
<keyword evidence="5" id="KW-1185">Reference proteome</keyword>
<name>A0ABR7ZY46_9CYAN</name>
<dbReference type="CDD" id="cd19920">
    <property type="entry name" value="REC_PA4781-like"/>
    <property type="match status" value="1"/>
</dbReference>
<reference evidence="4 5" key="1">
    <citation type="journal article" date="2020" name="ISME J.">
        <title>Comparative genomics reveals insights into cyanobacterial evolution and habitat adaptation.</title>
        <authorList>
            <person name="Chen M.Y."/>
            <person name="Teng W.K."/>
            <person name="Zhao L."/>
            <person name="Hu C.X."/>
            <person name="Zhou Y.K."/>
            <person name="Han B.P."/>
            <person name="Song L.R."/>
            <person name="Shu W.S."/>
        </authorList>
    </citation>
    <scope>NUCLEOTIDE SEQUENCE [LARGE SCALE GENOMIC DNA]</scope>
    <source>
        <strain evidence="4 5">FACHB-723</strain>
    </source>
</reference>
<feature type="domain" description="EAL" evidence="3">
    <location>
        <begin position="157"/>
        <end position="413"/>
    </location>
</feature>
<dbReference type="InterPro" id="IPR001633">
    <property type="entry name" value="EAL_dom"/>
</dbReference>
<dbReference type="SUPFAM" id="SSF141868">
    <property type="entry name" value="EAL domain-like"/>
    <property type="match status" value="1"/>
</dbReference>
<evidence type="ECO:0000259" key="3">
    <source>
        <dbReference type="PROSITE" id="PS50883"/>
    </source>
</evidence>
<evidence type="ECO:0000313" key="5">
    <source>
        <dbReference type="Proteomes" id="UP000642094"/>
    </source>
</evidence>
<dbReference type="PANTHER" id="PTHR33121">
    <property type="entry name" value="CYCLIC DI-GMP PHOSPHODIESTERASE PDEF"/>
    <property type="match status" value="1"/>
</dbReference>
<evidence type="ECO:0000313" key="4">
    <source>
        <dbReference type="EMBL" id="MBD2188699.1"/>
    </source>
</evidence>
<gene>
    <name evidence="4" type="ORF">H6F41_11155</name>
</gene>
<dbReference type="Proteomes" id="UP000642094">
    <property type="component" value="Unassembled WGS sequence"/>
</dbReference>
<evidence type="ECO:0000256" key="1">
    <source>
        <dbReference type="PROSITE-ProRule" id="PRU00169"/>
    </source>
</evidence>
<dbReference type="InterPro" id="IPR011006">
    <property type="entry name" value="CheY-like_superfamily"/>
</dbReference>
<sequence>MSKNKITILIVDDTVYNLKILSIMLSNQGYVVLEATDGVKAIELAIANTPDLILLDIKMPSMDGYQVCTNLKSNPITQQIPVIFISAIENIEEKIEAFTVGGIDFINKPFHLVEVLARVETHLRISSLQAQLLEQTKLLESRNMSLQREISNLTGFNWELYEELKQAIEESQLQLFYQPIVNFESNLITGFEALIRWEHPQKGFLNPSDFIDFVEATDLIYPIGRWVIETACQQLKIWQQLSPKYLDLTMNVNVSTKQLADFKFLQYIREIVQDSQINPHCLKLEITESTVMGDLDRTLKILHQLKDLDVQFCIDDFGTGYSSLRRLTDFPIDILKIDRSFIVNEEWVIVKAIGTLAFTLGKSVVVEGIETSLELETLKSLFSSYLNISYGQGYLFAKPLDCQAASELLLSKAEQPEYNYTNNC</sequence>
<dbReference type="SMART" id="SM00448">
    <property type="entry name" value="REC"/>
    <property type="match status" value="1"/>
</dbReference>
<organism evidence="4 5">
    <name type="scientific">Pseudanabaena mucicola FACHB-723</name>
    <dbReference type="NCBI Taxonomy" id="2692860"/>
    <lineage>
        <taxon>Bacteria</taxon>
        <taxon>Bacillati</taxon>
        <taxon>Cyanobacteriota</taxon>
        <taxon>Cyanophyceae</taxon>
        <taxon>Pseudanabaenales</taxon>
        <taxon>Pseudanabaenaceae</taxon>
        <taxon>Pseudanabaena</taxon>
    </lineage>
</organism>
<dbReference type="InterPro" id="IPR001789">
    <property type="entry name" value="Sig_transdc_resp-reg_receiver"/>
</dbReference>
<dbReference type="PROSITE" id="PS50110">
    <property type="entry name" value="RESPONSE_REGULATORY"/>
    <property type="match status" value="1"/>
</dbReference>
<dbReference type="InterPro" id="IPR035919">
    <property type="entry name" value="EAL_sf"/>
</dbReference>
<accession>A0ABR7ZY46</accession>
<feature type="modified residue" description="4-aspartylphosphate" evidence="1">
    <location>
        <position position="56"/>
    </location>
</feature>